<protein>
    <submittedName>
        <fullName evidence="1">Uncharacterized protein</fullName>
    </submittedName>
</protein>
<dbReference type="KEGG" id="fbl:Fbal_1350"/>
<dbReference type="GeneID" id="67181570"/>
<gene>
    <name evidence="1" type="ordered locus">Fbal_1350</name>
</gene>
<dbReference type="EMBL" id="CP002209">
    <property type="protein sequence ID" value="ADN75554.1"/>
    <property type="molecule type" value="Genomic_DNA"/>
</dbReference>
<organism evidence="1 2">
    <name type="scientific">Ferrimonas balearica (strain DSM 9799 / CCM 4581 / KCTC 23876 / PAT)</name>
    <dbReference type="NCBI Taxonomy" id="550540"/>
    <lineage>
        <taxon>Bacteria</taxon>
        <taxon>Pseudomonadati</taxon>
        <taxon>Pseudomonadota</taxon>
        <taxon>Gammaproteobacteria</taxon>
        <taxon>Alteromonadales</taxon>
        <taxon>Ferrimonadaceae</taxon>
        <taxon>Ferrimonas</taxon>
    </lineage>
</organism>
<name>E1SML5_FERBD</name>
<dbReference type="OrthoDB" id="9924827at2"/>
<dbReference type="RefSeq" id="WP_013344860.1">
    <property type="nucleotide sequence ID" value="NC_014541.1"/>
</dbReference>
<keyword evidence="2" id="KW-1185">Reference proteome</keyword>
<accession>E1SML5</accession>
<evidence type="ECO:0000313" key="2">
    <source>
        <dbReference type="Proteomes" id="UP000006683"/>
    </source>
</evidence>
<dbReference type="AlphaFoldDB" id="E1SML5"/>
<proteinExistence type="predicted"/>
<dbReference type="HOGENOM" id="CLU_2117391_0_0_6"/>
<sequence>MLWMMLALIPAMDSLPFAPGDHYTCQAGPHHFNLTVDNRGDRHISRYALVQPDNIAMPRIDYSRYMQWQILRLDGSPLALLRFMPEEWTLEVAVLDRHGALVDTSEHPAHCSSG</sequence>
<dbReference type="Proteomes" id="UP000006683">
    <property type="component" value="Chromosome"/>
</dbReference>
<reference evidence="1 2" key="1">
    <citation type="journal article" date="2010" name="Stand. Genomic Sci.">
        <title>Complete genome sequence of Ferrimonas balearica type strain (PAT).</title>
        <authorList>
            <person name="Nolan M."/>
            <person name="Sikorski J."/>
            <person name="Davenport K."/>
            <person name="Lucas S."/>
            <person name="Glavina Del Rio T."/>
            <person name="Tice H."/>
            <person name="Cheng J."/>
            <person name="Goodwin L."/>
            <person name="Pitluck S."/>
            <person name="Liolios K."/>
            <person name="Ivanova N."/>
            <person name="Mavromatis K."/>
            <person name="Ovchinnikova G."/>
            <person name="Pati A."/>
            <person name="Chen A."/>
            <person name="Palaniappan K."/>
            <person name="Land M."/>
            <person name="Hauser L."/>
            <person name="Chang Y."/>
            <person name="Jeffries C."/>
            <person name="Tapia R."/>
            <person name="Brettin T."/>
            <person name="Detter J."/>
            <person name="Han C."/>
            <person name="Yasawong M."/>
            <person name="Rohde M."/>
            <person name="Tindall B."/>
            <person name="Goker M."/>
            <person name="Woyke T."/>
            <person name="Bristow J."/>
            <person name="Eisen J."/>
            <person name="Markowitz V."/>
            <person name="Hugenholtz P."/>
            <person name="Kyrpides N."/>
            <person name="Klenk H."/>
            <person name="Lapidus A."/>
        </authorList>
    </citation>
    <scope>NUCLEOTIDE SEQUENCE [LARGE SCALE GENOMIC DNA]</scope>
    <source>
        <strain evidence="2">DSM 9799 / CCM 4581 / KCTC 23876 / PAT</strain>
    </source>
</reference>
<evidence type="ECO:0000313" key="1">
    <source>
        <dbReference type="EMBL" id="ADN75554.1"/>
    </source>
</evidence>